<protein>
    <recommendedName>
        <fullName evidence="3">DUF4232 domain-containing protein</fullName>
    </recommendedName>
</protein>
<feature type="chain" id="PRO_5039371098" description="DUF4232 domain-containing protein" evidence="2">
    <location>
        <begin position="34"/>
        <end position="264"/>
    </location>
</feature>
<keyword evidence="5" id="KW-1185">Reference proteome</keyword>
<dbReference type="RefSeq" id="WP_196193436.1">
    <property type="nucleotide sequence ID" value="NZ_JADPRT010000003.1"/>
</dbReference>
<dbReference type="EMBL" id="JADPRT010000003">
    <property type="protein sequence ID" value="MBF9068293.1"/>
    <property type="molecule type" value="Genomic_DNA"/>
</dbReference>
<reference evidence="4" key="1">
    <citation type="submission" date="2020-11" db="EMBL/GenBank/DDBJ databases">
        <title>Isolation and identification of active actinomycetes.</title>
        <authorList>
            <person name="Yu B."/>
        </authorList>
    </citation>
    <scope>NUCLEOTIDE SEQUENCE</scope>
    <source>
        <strain evidence="4">NEAU-YB345</strain>
    </source>
</reference>
<proteinExistence type="predicted"/>
<accession>A0A931B127</accession>
<dbReference type="Pfam" id="PF14016">
    <property type="entry name" value="DUF4232"/>
    <property type="match status" value="1"/>
</dbReference>
<keyword evidence="2" id="KW-0732">Signal</keyword>
<comment type="caution">
    <text evidence="4">The sequence shown here is derived from an EMBL/GenBank/DDBJ whole genome shotgun (WGS) entry which is preliminary data.</text>
</comment>
<feature type="region of interest" description="Disordered" evidence="1">
    <location>
        <begin position="38"/>
        <end position="111"/>
    </location>
</feature>
<feature type="compositionally biased region" description="Low complexity" evidence="1">
    <location>
        <begin position="75"/>
        <end position="93"/>
    </location>
</feature>
<evidence type="ECO:0000313" key="4">
    <source>
        <dbReference type="EMBL" id="MBF9068293.1"/>
    </source>
</evidence>
<organism evidence="4 5">
    <name type="scientific">Streptacidiphilus fuscans</name>
    <dbReference type="NCBI Taxonomy" id="2789292"/>
    <lineage>
        <taxon>Bacteria</taxon>
        <taxon>Bacillati</taxon>
        <taxon>Actinomycetota</taxon>
        <taxon>Actinomycetes</taxon>
        <taxon>Kitasatosporales</taxon>
        <taxon>Streptomycetaceae</taxon>
        <taxon>Streptacidiphilus</taxon>
    </lineage>
</organism>
<feature type="compositionally biased region" description="Gly residues" evidence="1">
    <location>
        <begin position="94"/>
        <end position="105"/>
    </location>
</feature>
<dbReference type="InterPro" id="IPR025326">
    <property type="entry name" value="DUF4232"/>
</dbReference>
<dbReference type="Proteomes" id="UP000657385">
    <property type="component" value="Unassembled WGS sequence"/>
</dbReference>
<evidence type="ECO:0000256" key="2">
    <source>
        <dbReference type="SAM" id="SignalP"/>
    </source>
</evidence>
<gene>
    <name evidence="4" type="ORF">I2501_09615</name>
</gene>
<evidence type="ECO:0000313" key="5">
    <source>
        <dbReference type="Proteomes" id="UP000657385"/>
    </source>
</evidence>
<evidence type="ECO:0000256" key="1">
    <source>
        <dbReference type="SAM" id="MobiDB-lite"/>
    </source>
</evidence>
<dbReference type="AlphaFoldDB" id="A0A931B127"/>
<evidence type="ECO:0000259" key="3">
    <source>
        <dbReference type="Pfam" id="PF14016"/>
    </source>
</evidence>
<feature type="domain" description="DUF4232" evidence="3">
    <location>
        <begin position="118"/>
        <end position="222"/>
    </location>
</feature>
<feature type="signal peptide" evidence="2">
    <location>
        <begin position="1"/>
        <end position="33"/>
    </location>
</feature>
<name>A0A931B127_9ACTN</name>
<feature type="compositionally biased region" description="Low complexity" evidence="1">
    <location>
        <begin position="38"/>
        <end position="66"/>
    </location>
</feature>
<sequence length="264" mass="25434">MTSTSSTSVRRPSFKRSLSTAAVLALGALALTACQGSGTAAASGTSTSQASTGTTAAPIAAPTGTSGSTGGSTGGSSSTGSTSGSSGGSSSSTGGSGGSTGGSGSGSNSDSYAWTHPCDASQLSVHVIGGNTASRRVIEVRNNGSHACGLSYFPLVYLDNSASADQSHAVKPLVPSGLGGAPAYPVHVGETAYAVIDLDPSGATSGAPGVNELNVLADGNHMPDADTVNFPLTGGTPVRAPKLGLYEDTVSAAVASMTQADTQS</sequence>